<dbReference type="PANTHER" id="PTHR32411">
    <property type="entry name" value="CYSTEINE-RICH REPEAT SECRETORY PROTEIN 38-RELATED"/>
    <property type="match status" value="1"/>
</dbReference>
<keyword evidence="2" id="KW-0964">Secreted</keyword>
<evidence type="ECO:0000256" key="2">
    <source>
        <dbReference type="ARBA" id="ARBA00022525"/>
    </source>
</evidence>
<feature type="domain" description="Gnk2-homologous" evidence="6">
    <location>
        <begin position="20"/>
        <end position="125"/>
    </location>
</feature>
<evidence type="ECO:0000313" key="8">
    <source>
        <dbReference type="Proteomes" id="UP001367508"/>
    </source>
</evidence>
<dbReference type="CDD" id="cd23509">
    <property type="entry name" value="Gnk2-like"/>
    <property type="match status" value="1"/>
</dbReference>
<sequence length="128" mass="14818">MVRLLHVKYLDYDFFGNIDNENKLYLWNPNDVNNPATFNSKTRELLSQHAQQASVNPKLYATGELKLENSYTFYGLTQCTRDLSKTNCKKCLDDIINEFPNCCNGKEGGRVLVGSCNFRYEIYSFVKH</sequence>
<dbReference type="EMBL" id="JAYMYQ010000006">
    <property type="protein sequence ID" value="KAK7324772.1"/>
    <property type="molecule type" value="Genomic_DNA"/>
</dbReference>
<dbReference type="PROSITE" id="PS51473">
    <property type="entry name" value="GNK2"/>
    <property type="match status" value="1"/>
</dbReference>
<protein>
    <recommendedName>
        <fullName evidence="6">Gnk2-homologous domain-containing protein</fullName>
    </recommendedName>
</protein>
<dbReference type="Proteomes" id="UP001367508">
    <property type="component" value="Unassembled WGS sequence"/>
</dbReference>
<reference evidence="7 8" key="1">
    <citation type="submission" date="2024-01" db="EMBL/GenBank/DDBJ databases">
        <title>The genomes of 5 underutilized Papilionoideae crops provide insights into root nodulation and disease resistanc.</title>
        <authorList>
            <person name="Jiang F."/>
        </authorList>
    </citation>
    <scope>NUCLEOTIDE SEQUENCE [LARGE SCALE GENOMIC DNA]</scope>
    <source>
        <strain evidence="7">LVBAO_FW01</strain>
        <tissue evidence="7">Leaves</tissue>
    </source>
</reference>
<evidence type="ECO:0000313" key="7">
    <source>
        <dbReference type="EMBL" id="KAK7324772.1"/>
    </source>
</evidence>
<gene>
    <name evidence="7" type="ORF">VNO77_28606</name>
</gene>
<keyword evidence="3" id="KW-0732">Signal</keyword>
<evidence type="ECO:0000256" key="5">
    <source>
        <dbReference type="ARBA" id="ARBA00038515"/>
    </source>
</evidence>
<comment type="similarity">
    <text evidence="5">Belongs to the cysteine-rich repeat secretory protein family.</text>
</comment>
<name>A0AAN9KYH7_CANGL</name>
<evidence type="ECO:0000256" key="3">
    <source>
        <dbReference type="ARBA" id="ARBA00022729"/>
    </source>
</evidence>
<comment type="subcellular location">
    <subcellularLocation>
        <location evidence="1">Secreted</location>
    </subcellularLocation>
</comment>
<dbReference type="InterPro" id="IPR050581">
    <property type="entry name" value="CRR_secretory_protein"/>
</dbReference>
<dbReference type="AlphaFoldDB" id="A0AAN9KYH7"/>
<evidence type="ECO:0000256" key="4">
    <source>
        <dbReference type="ARBA" id="ARBA00022737"/>
    </source>
</evidence>
<keyword evidence="4" id="KW-0677">Repeat</keyword>
<organism evidence="7 8">
    <name type="scientific">Canavalia gladiata</name>
    <name type="common">Sword bean</name>
    <name type="synonym">Dolichos gladiatus</name>
    <dbReference type="NCBI Taxonomy" id="3824"/>
    <lineage>
        <taxon>Eukaryota</taxon>
        <taxon>Viridiplantae</taxon>
        <taxon>Streptophyta</taxon>
        <taxon>Embryophyta</taxon>
        <taxon>Tracheophyta</taxon>
        <taxon>Spermatophyta</taxon>
        <taxon>Magnoliopsida</taxon>
        <taxon>eudicotyledons</taxon>
        <taxon>Gunneridae</taxon>
        <taxon>Pentapetalae</taxon>
        <taxon>rosids</taxon>
        <taxon>fabids</taxon>
        <taxon>Fabales</taxon>
        <taxon>Fabaceae</taxon>
        <taxon>Papilionoideae</taxon>
        <taxon>50 kb inversion clade</taxon>
        <taxon>NPAAA clade</taxon>
        <taxon>indigoferoid/millettioid clade</taxon>
        <taxon>Phaseoleae</taxon>
        <taxon>Canavalia</taxon>
    </lineage>
</organism>
<dbReference type="FunFam" id="3.30.430.20:FF:000002">
    <property type="entry name" value="Cysteine-rich receptor-like protein kinase 10"/>
    <property type="match status" value="1"/>
</dbReference>
<accession>A0AAN9KYH7</accession>
<dbReference type="Pfam" id="PF01657">
    <property type="entry name" value="Stress-antifung"/>
    <property type="match status" value="1"/>
</dbReference>
<keyword evidence="8" id="KW-1185">Reference proteome</keyword>
<dbReference type="Gene3D" id="3.30.430.20">
    <property type="entry name" value="Gnk2 domain, C-X8-C-X2-C motif"/>
    <property type="match status" value="1"/>
</dbReference>
<comment type="caution">
    <text evidence="7">The sequence shown here is derived from an EMBL/GenBank/DDBJ whole genome shotgun (WGS) entry which is preliminary data.</text>
</comment>
<dbReference type="InterPro" id="IPR038408">
    <property type="entry name" value="GNK2_sf"/>
</dbReference>
<dbReference type="GO" id="GO:0005576">
    <property type="term" value="C:extracellular region"/>
    <property type="evidence" value="ECO:0007669"/>
    <property type="project" value="UniProtKB-SubCell"/>
</dbReference>
<dbReference type="PANTHER" id="PTHR32411:SF43">
    <property type="entry name" value="CYSTEINE-RICH REPEAT SECRETORY PROTEIN 38"/>
    <property type="match status" value="1"/>
</dbReference>
<evidence type="ECO:0000256" key="1">
    <source>
        <dbReference type="ARBA" id="ARBA00004613"/>
    </source>
</evidence>
<dbReference type="InterPro" id="IPR002902">
    <property type="entry name" value="GNK2"/>
</dbReference>
<evidence type="ECO:0000259" key="6">
    <source>
        <dbReference type="PROSITE" id="PS51473"/>
    </source>
</evidence>
<proteinExistence type="inferred from homology"/>